<dbReference type="STRING" id="4615.A0A199VVL5"/>
<proteinExistence type="inferred from homology"/>
<organism evidence="7 8">
    <name type="scientific">Ananas comosus</name>
    <name type="common">Pineapple</name>
    <name type="synonym">Ananas ananas</name>
    <dbReference type="NCBI Taxonomy" id="4615"/>
    <lineage>
        <taxon>Eukaryota</taxon>
        <taxon>Viridiplantae</taxon>
        <taxon>Streptophyta</taxon>
        <taxon>Embryophyta</taxon>
        <taxon>Tracheophyta</taxon>
        <taxon>Spermatophyta</taxon>
        <taxon>Magnoliopsida</taxon>
        <taxon>Liliopsida</taxon>
        <taxon>Poales</taxon>
        <taxon>Bromeliaceae</taxon>
        <taxon>Bromelioideae</taxon>
        <taxon>Ananas</taxon>
    </lineage>
</organism>
<dbReference type="AlphaFoldDB" id="A0A199VVL5"/>
<dbReference type="SUPFAM" id="SSF48264">
    <property type="entry name" value="Cytochrome P450"/>
    <property type="match status" value="2"/>
</dbReference>
<dbReference type="InterPro" id="IPR001128">
    <property type="entry name" value="Cyt_P450"/>
</dbReference>
<evidence type="ECO:0000256" key="1">
    <source>
        <dbReference type="ARBA" id="ARBA00001971"/>
    </source>
</evidence>
<protein>
    <submittedName>
        <fullName evidence="7">Cytochrome P450 716B1</fullName>
    </submittedName>
</protein>
<evidence type="ECO:0000256" key="5">
    <source>
        <dbReference type="ARBA" id="ARBA00023004"/>
    </source>
</evidence>
<sequence>MKLSSCNFMLVSSKFGEMKQKPPKKKLPPGPFGFPVIGQSLSLFRALRTNTGEQWLEQKVRKFGPVLKLSLFGHPTVFLAGQAANKLVFGNDTLTPRQTRSFTSIMGRQTMREMIGDDHRRLRAAFGQFLKPDVLKKYVSKIDEEVRYHIKMNWTGQQTVTVTPLMKCLTFDIMCSLIFGLDRGDTRQALATELVDMVAGMWSIPLNIPFTRFNKSMKASRRARRILSKVIQERRRNLDHGLCSPHADLITCLLSLNQEGCGNEALSEEEIIDNTIFAMVAGHDTTAVLITFMIRQLAKDPAIHAKVAREQEGIAKSKTPGETLTWDDLNKMKYTWRVALETLRMIPPVFGSFRKALKDVEFNGYLIPKGWHVFWASSMTQMNADIFHEPHKFDPTRFENQSSIPPYCFIAFGGGSRICPGNEFARIETLVAMHYIVTQFRWKLSGEDDGFTRYPLPSPSQGLTIKLEPKGDMTLPTDNRHPSNKKLPPGSFGFPVIGQSLSFLRALRANNGHQWLEQKVRKFGPVLKLSLFGRPTIFLAGPAANKLVFGNDAFTPHQLTSFTRIMGRRTMREMVGDDHRQIRAAVGQFLKPEVLKMYVNKIDEEVRYHIKMNWTGHQTVTVMPLIKCLTFDVICSLVFGLDRGHTRQALAKEFVDVIAGMWSIPVNLPFTRFNKSLRASRRARRILSEVIQEKRRKLEHGLCPPHADLITCLLSLSQEGCGNEALTEEEIVDNTIFVMVAGHDTTAILITFMIRQLEKDPAIYARVAQEQEEIAQSKAPGEALTWDDLNKMKYTWRVALETLRMIPPVFWSFRKVLKDVEFNGYLIPEGWQVLRTTSMTQMNAEIFPEPHKFDPTRFENQSSVPPYSFIAFGGGSRICPANEFARIETLTAMYYIVAQFRWKLSGKDDSFSRYPLPSPSEGLPIKLEPKGDISTEKKTSHIGGQNYSEIIYVTHEKTVRHLQQQANINEIPESKARAYYTSATAETRAYAAVRKKKTPSCHFADSLISAHQSATDPRTRIGPANAEFPSAMAAAAELVALIVVVDRSPS</sequence>
<dbReference type="PRINTS" id="PR00463">
    <property type="entry name" value="EP450I"/>
</dbReference>
<evidence type="ECO:0000256" key="2">
    <source>
        <dbReference type="ARBA" id="ARBA00010617"/>
    </source>
</evidence>
<dbReference type="GO" id="GO:0004497">
    <property type="term" value="F:monooxygenase activity"/>
    <property type="evidence" value="ECO:0007669"/>
    <property type="project" value="InterPro"/>
</dbReference>
<keyword evidence="5 6" id="KW-0408">Iron</keyword>
<dbReference type="CDD" id="cd11043">
    <property type="entry name" value="CYP90-like"/>
    <property type="match status" value="2"/>
</dbReference>
<comment type="caution">
    <text evidence="7">The sequence shown here is derived from an EMBL/GenBank/DDBJ whole genome shotgun (WGS) entry which is preliminary data.</text>
</comment>
<comment type="cofactor">
    <cofactor evidence="1 6">
        <name>heme</name>
        <dbReference type="ChEBI" id="CHEBI:30413"/>
    </cofactor>
</comment>
<evidence type="ECO:0000256" key="6">
    <source>
        <dbReference type="PIRSR" id="PIRSR602401-1"/>
    </source>
</evidence>
<dbReference type="GO" id="GO:0005506">
    <property type="term" value="F:iron ion binding"/>
    <property type="evidence" value="ECO:0007669"/>
    <property type="project" value="InterPro"/>
</dbReference>
<dbReference type="InterPro" id="IPR002401">
    <property type="entry name" value="Cyt_P450_E_grp-I"/>
</dbReference>
<keyword evidence="4" id="KW-0560">Oxidoreductase</keyword>
<dbReference type="InterPro" id="IPR036396">
    <property type="entry name" value="Cyt_P450_sf"/>
</dbReference>
<evidence type="ECO:0000256" key="3">
    <source>
        <dbReference type="ARBA" id="ARBA00022723"/>
    </source>
</evidence>
<feature type="binding site" description="axial binding residue" evidence="6">
    <location>
        <position position="419"/>
    </location>
    <ligand>
        <name>heme</name>
        <dbReference type="ChEBI" id="CHEBI:30413"/>
    </ligand>
    <ligandPart>
        <name>Fe</name>
        <dbReference type="ChEBI" id="CHEBI:18248"/>
    </ligandPart>
</feature>
<comment type="similarity">
    <text evidence="2">Belongs to the cytochrome P450 family.</text>
</comment>
<keyword evidence="3 6" id="KW-0479">Metal-binding</keyword>
<dbReference type="Proteomes" id="UP000092600">
    <property type="component" value="Unassembled WGS sequence"/>
</dbReference>
<dbReference type="PRINTS" id="PR00385">
    <property type="entry name" value="P450"/>
</dbReference>
<evidence type="ECO:0000313" key="8">
    <source>
        <dbReference type="Proteomes" id="UP000092600"/>
    </source>
</evidence>
<reference evidence="7 8" key="1">
    <citation type="journal article" date="2016" name="DNA Res.">
        <title>The draft genome of MD-2 pineapple using hybrid error correction of long reads.</title>
        <authorList>
            <person name="Redwan R.M."/>
            <person name="Saidin A."/>
            <person name="Kumar S.V."/>
        </authorList>
    </citation>
    <scope>NUCLEOTIDE SEQUENCE [LARGE SCALE GENOMIC DNA]</scope>
    <source>
        <strain evidence="8">cv. MD2</strain>
        <tissue evidence="7">Leaf</tissue>
    </source>
</reference>
<dbReference type="Gene3D" id="1.10.630.10">
    <property type="entry name" value="Cytochrome P450"/>
    <property type="match status" value="2"/>
</dbReference>
<gene>
    <name evidence="7" type="ORF">ACMD2_11481</name>
</gene>
<dbReference type="FunFam" id="1.10.630.10:FF:000022">
    <property type="entry name" value="Taxadiene 5-alpha hydroxylase"/>
    <property type="match status" value="2"/>
</dbReference>
<dbReference type="PANTHER" id="PTHR24286">
    <property type="entry name" value="CYTOCHROME P450 26"/>
    <property type="match status" value="1"/>
</dbReference>
<dbReference type="PROSITE" id="PS00086">
    <property type="entry name" value="CYTOCHROME_P450"/>
    <property type="match status" value="2"/>
</dbReference>
<dbReference type="GO" id="GO:0016125">
    <property type="term" value="P:sterol metabolic process"/>
    <property type="evidence" value="ECO:0007669"/>
    <property type="project" value="TreeGrafter"/>
</dbReference>
<accession>A0A199VVL5</accession>
<evidence type="ECO:0000313" key="7">
    <source>
        <dbReference type="EMBL" id="OAY81038.1"/>
    </source>
</evidence>
<name>A0A199VVL5_ANACO</name>
<dbReference type="GO" id="GO:0020037">
    <property type="term" value="F:heme binding"/>
    <property type="evidence" value="ECO:0007669"/>
    <property type="project" value="InterPro"/>
</dbReference>
<dbReference type="Pfam" id="PF00067">
    <property type="entry name" value="p450"/>
    <property type="match status" value="2"/>
</dbReference>
<evidence type="ECO:0000256" key="4">
    <source>
        <dbReference type="ARBA" id="ARBA00023002"/>
    </source>
</evidence>
<keyword evidence="6" id="KW-0349">Heme</keyword>
<dbReference type="InterPro" id="IPR017972">
    <property type="entry name" value="Cyt_P450_CS"/>
</dbReference>
<dbReference type="EMBL" id="LSRQ01000754">
    <property type="protein sequence ID" value="OAY81038.1"/>
    <property type="molecule type" value="Genomic_DNA"/>
</dbReference>
<dbReference type="GO" id="GO:0016705">
    <property type="term" value="F:oxidoreductase activity, acting on paired donors, with incorporation or reduction of molecular oxygen"/>
    <property type="evidence" value="ECO:0007669"/>
    <property type="project" value="InterPro"/>
</dbReference>
<dbReference type="PANTHER" id="PTHR24286:SF217">
    <property type="entry name" value="OS07G0520300 PROTEIN"/>
    <property type="match status" value="1"/>
</dbReference>